<protein>
    <submittedName>
        <fullName evidence="9">Cysteine ase</fullName>
    </submittedName>
</protein>
<evidence type="ECO:0000256" key="4">
    <source>
        <dbReference type="ARBA" id="ARBA00023239"/>
    </source>
</evidence>
<feature type="domain" description="UBP-type" evidence="8">
    <location>
        <begin position="84"/>
        <end position="206"/>
    </location>
</feature>
<feature type="region of interest" description="Disordered" evidence="6">
    <location>
        <begin position="551"/>
        <end position="570"/>
    </location>
</feature>
<dbReference type="InParanoid" id="A0A286UA71"/>
<dbReference type="Gene3D" id="3.30.40.10">
    <property type="entry name" value="Zinc/RING finger domain, C3HC4 (zinc finger)"/>
    <property type="match status" value="1"/>
</dbReference>
<dbReference type="InterPro" id="IPR013785">
    <property type="entry name" value="Aldolase_TIM"/>
</dbReference>
<keyword evidence="10" id="KW-1185">Reference proteome</keyword>
<dbReference type="SUPFAM" id="SSF54001">
    <property type="entry name" value="Cysteine proteinases"/>
    <property type="match status" value="1"/>
</dbReference>
<dbReference type="PRINTS" id="PR00146">
    <property type="entry name" value="DHPICSNTHASE"/>
</dbReference>
<evidence type="ECO:0000313" key="10">
    <source>
        <dbReference type="Proteomes" id="UP000217199"/>
    </source>
</evidence>
<dbReference type="InterPro" id="IPR002220">
    <property type="entry name" value="DapA-like"/>
</dbReference>
<dbReference type="CDD" id="cd00408">
    <property type="entry name" value="DHDPS-like"/>
    <property type="match status" value="1"/>
</dbReference>
<dbReference type="PANTHER" id="PTHR12128">
    <property type="entry name" value="DIHYDRODIPICOLINATE SYNTHASE"/>
    <property type="match status" value="1"/>
</dbReference>
<dbReference type="STRING" id="2282107.A0A286UA71"/>
<dbReference type="InterPro" id="IPR001607">
    <property type="entry name" value="Znf_UBP"/>
</dbReference>
<evidence type="ECO:0000256" key="6">
    <source>
        <dbReference type="SAM" id="MobiDB-lite"/>
    </source>
</evidence>
<reference evidence="9 10" key="1">
    <citation type="journal article" date="2017" name="Mol. Ecol.">
        <title>Comparative and population genomic landscape of Phellinus noxius: A hypervariable fungus causing root rot in trees.</title>
        <authorList>
            <person name="Chung C.L."/>
            <person name="Lee T.J."/>
            <person name="Akiba M."/>
            <person name="Lee H.H."/>
            <person name="Kuo T.H."/>
            <person name="Liu D."/>
            <person name="Ke H.M."/>
            <person name="Yokoi T."/>
            <person name="Roa M.B."/>
            <person name="Lu M.J."/>
            <person name="Chang Y.Y."/>
            <person name="Ann P.J."/>
            <person name="Tsai J.N."/>
            <person name="Chen C.Y."/>
            <person name="Tzean S.S."/>
            <person name="Ota Y."/>
            <person name="Hattori T."/>
            <person name="Sahashi N."/>
            <person name="Liou R.F."/>
            <person name="Kikuchi T."/>
            <person name="Tsai I.J."/>
        </authorList>
    </citation>
    <scope>NUCLEOTIDE SEQUENCE [LARGE SCALE GENOMIC DNA]</scope>
    <source>
        <strain evidence="9 10">FFPRI411160</strain>
    </source>
</reference>
<evidence type="ECO:0000259" key="8">
    <source>
        <dbReference type="PROSITE" id="PS50271"/>
    </source>
</evidence>
<name>A0A286UA71_9AGAM</name>
<dbReference type="InterPro" id="IPR018200">
    <property type="entry name" value="USP_CS"/>
</dbReference>
<feature type="region of interest" description="Disordered" evidence="6">
    <location>
        <begin position="1"/>
        <end position="21"/>
    </location>
</feature>
<dbReference type="Gene3D" id="3.90.70.10">
    <property type="entry name" value="Cysteine proteinases"/>
    <property type="match status" value="1"/>
</dbReference>
<dbReference type="GO" id="GO:0008270">
    <property type="term" value="F:zinc ion binding"/>
    <property type="evidence" value="ECO:0007669"/>
    <property type="project" value="UniProtKB-KW"/>
</dbReference>
<proteinExistence type="predicted"/>
<dbReference type="PROSITE" id="PS50271">
    <property type="entry name" value="ZF_UBP"/>
    <property type="match status" value="1"/>
</dbReference>
<dbReference type="Proteomes" id="UP000217199">
    <property type="component" value="Unassembled WGS sequence"/>
</dbReference>
<dbReference type="PROSITE" id="PS00973">
    <property type="entry name" value="USP_2"/>
    <property type="match status" value="1"/>
</dbReference>
<feature type="compositionally biased region" description="Acidic residues" evidence="6">
    <location>
        <begin position="63"/>
        <end position="81"/>
    </location>
</feature>
<feature type="domain" description="USP" evidence="7">
    <location>
        <begin position="231"/>
        <end position="531"/>
    </location>
</feature>
<dbReference type="GO" id="GO:0004843">
    <property type="term" value="F:cysteine-type deubiquitinase activity"/>
    <property type="evidence" value="ECO:0007669"/>
    <property type="project" value="InterPro"/>
</dbReference>
<dbReference type="OrthoDB" id="289038at2759"/>
<dbReference type="PROSITE" id="PS50235">
    <property type="entry name" value="USP_3"/>
    <property type="match status" value="1"/>
</dbReference>
<dbReference type="SUPFAM" id="SSF57850">
    <property type="entry name" value="RING/U-box"/>
    <property type="match status" value="1"/>
</dbReference>
<dbReference type="EMBL" id="NBII01000008">
    <property type="protein sequence ID" value="PAV16478.1"/>
    <property type="molecule type" value="Genomic_DNA"/>
</dbReference>
<keyword evidence="2 5" id="KW-0863">Zinc-finger</keyword>
<dbReference type="PANTHER" id="PTHR12128:SF66">
    <property type="entry name" value="4-HYDROXY-2-OXOGLUTARATE ALDOLASE, MITOCHONDRIAL"/>
    <property type="match status" value="1"/>
</dbReference>
<organism evidence="9 10">
    <name type="scientific">Pyrrhoderma noxium</name>
    <dbReference type="NCBI Taxonomy" id="2282107"/>
    <lineage>
        <taxon>Eukaryota</taxon>
        <taxon>Fungi</taxon>
        <taxon>Dikarya</taxon>
        <taxon>Basidiomycota</taxon>
        <taxon>Agaricomycotina</taxon>
        <taxon>Agaricomycetes</taxon>
        <taxon>Hymenochaetales</taxon>
        <taxon>Hymenochaetaceae</taxon>
        <taxon>Pyrrhoderma</taxon>
    </lineage>
</organism>
<dbReference type="SMART" id="SM01130">
    <property type="entry name" value="DHDPS"/>
    <property type="match status" value="1"/>
</dbReference>
<dbReference type="InterPro" id="IPR028889">
    <property type="entry name" value="USP"/>
</dbReference>
<evidence type="ECO:0000256" key="1">
    <source>
        <dbReference type="ARBA" id="ARBA00022723"/>
    </source>
</evidence>
<feature type="compositionally biased region" description="Polar residues" evidence="6">
    <location>
        <begin position="1"/>
        <end position="19"/>
    </location>
</feature>
<comment type="caution">
    <text evidence="9">The sequence shown here is derived from an EMBL/GenBank/DDBJ whole genome shotgun (WGS) entry which is preliminary data.</text>
</comment>
<sequence length="914" mass="100520">MDISMSMSSPGATSVATSAHDQDLDSNEAMQMDGTLGVGLGLGLGPGVGAPMGMDIDVSYDGGDGDGEGDEGEVEGEGDADGDAHCPHIDSVFAIEAARSSMLRKYKSAIAYGASSGGRAAKRRKLANPTCGTCGLVLHRPFICLHCSYGGCWKDGHILAHMKDLSHQFCADVKTGSVFCLDCDDIITDETFEDLYRATALHIEEKETQFISQRKHRETYKPWTPEPKDEDALANTSTIACTGRIGLLNMGQTCFLNVIKECMSCEMDKLFTEVYSGRTTPFGPTTLLATTWKVSSDLAGYGQQDAHEFLISALNQLHKTAYGNTSVSCNCIVHAIFGGQLQSDHACMRCGNGSSKVDPILDVSLQLRGKAEEDNTLAGCFRRFTHPENMKYNCSKCGPQQATKRLSIRRLPPVLCLQFKRFEHIGQNGKTTPKKIDTHVRVPASINMLPYTTLGIKSQEDGKDPYVGPGILYEYDLFAVINHEGQIDTGHYTNFARSGDQWYRFDDDKVMHASLETVLKSNVYMCFYVKRHLDYKPFSLPTYKIARENEAVKEREKEKEKEREKEKELEDALINMPELTSATVTKPRPPPPGVYVPAVCFFNENDELDIPAIKAHVLRLAEGGVRGILVQGSNGEAQHLSHAERFTTLRTTRETLNENGFKDVVVIAGTGAQSTRETIELCKEAKEAGASHALVLTPSTWLPQMTKDAIIQFHQSVADASPIPVMIYNFPTVTAGIDIDSDTLSILAAHPNIVGTKLSCCNIGKLYRLTSTFPSSSETQKEFIVFPGASDVMIPALLVGGAGVIGASVNAFPKVHRRLYDLWKEVEEDKEKNQNREKEKEKMKEVYRLQTLISHGDWAVKKIGGVGGLKAVISKEFGYGQGRVRGPLRPAEQEKVDVLLQTKFAELIELEKSL</sequence>
<dbReference type="AlphaFoldDB" id="A0A286UA71"/>
<evidence type="ECO:0000313" key="9">
    <source>
        <dbReference type="EMBL" id="PAV16478.1"/>
    </source>
</evidence>
<dbReference type="Gene3D" id="3.20.20.70">
    <property type="entry name" value="Aldolase class I"/>
    <property type="match status" value="1"/>
</dbReference>
<dbReference type="Pfam" id="PF00701">
    <property type="entry name" value="DHDPS"/>
    <property type="match status" value="1"/>
</dbReference>
<dbReference type="InterPro" id="IPR001394">
    <property type="entry name" value="Peptidase_C19_UCH"/>
</dbReference>
<evidence type="ECO:0000259" key="7">
    <source>
        <dbReference type="PROSITE" id="PS50235"/>
    </source>
</evidence>
<evidence type="ECO:0000256" key="3">
    <source>
        <dbReference type="ARBA" id="ARBA00022833"/>
    </source>
</evidence>
<gene>
    <name evidence="9" type="ORF">PNOK_0809800</name>
</gene>
<dbReference type="Pfam" id="PF02148">
    <property type="entry name" value="zf-UBP"/>
    <property type="match status" value="1"/>
</dbReference>
<dbReference type="GO" id="GO:0008840">
    <property type="term" value="F:4-hydroxy-tetrahydrodipicolinate synthase activity"/>
    <property type="evidence" value="ECO:0007669"/>
    <property type="project" value="TreeGrafter"/>
</dbReference>
<dbReference type="SUPFAM" id="SSF51569">
    <property type="entry name" value="Aldolase"/>
    <property type="match status" value="1"/>
</dbReference>
<dbReference type="Pfam" id="PF00443">
    <property type="entry name" value="UCH"/>
    <property type="match status" value="1"/>
</dbReference>
<keyword evidence="1" id="KW-0479">Metal-binding</keyword>
<dbReference type="SMART" id="SM00290">
    <property type="entry name" value="ZnF_UBP"/>
    <property type="match status" value="1"/>
</dbReference>
<dbReference type="GO" id="GO:0016579">
    <property type="term" value="P:protein deubiquitination"/>
    <property type="evidence" value="ECO:0007669"/>
    <property type="project" value="InterPro"/>
</dbReference>
<evidence type="ECO:0000256" key="5">
    <source>
        <dbReference type="PROSITE-ProRule" id="PRU00502"/>
    </source>
</evidence>
<feature type="region of interest" description="Disordered" evidence="6">
    <location>
        <begin position="55"/>
        <end position="83"/>
    </location>
</feature>
<evidence type="ECO:0000256" key="2">
    <source>
        <dbReference type="ARBA" id="ARBA00022771"/>
    </source>
</evidence>
<dbReference type="InterPro" id="IPR013083">
    <property type="entry name" value="Znf_RING/FYVE/PHD"/>
</dbReference>
<accession>A0A286UA71</accession>
<keyword evidence="3" id="KW-0862">Zinc</keyword>
<keyword evidence="4" id="KW-0456">Lyase</keyword>
<dbReference type="InterPro" id="IPR038765">
    <property type="entry name" value="Papain-like_cys_pep_sf"/>
</dbReference>